<gene>
    <name evidence="7" type="ORF">M422DRAFT_144008</name>
</gene>
<sequence length="142" mass="16128">KMDLRIIPAACIIYLLCFLDRSNIGNAKVLNHDMGDALTDSLHLTDNQYVIALMVFLIAYTVFEAPSNIMLKKMRPSRWLAFLMFCWGVLTISLGGVQNYAGITAVRFLLGAFEAYPGFVYFLTFWYKPEERSLRVAMILAS</sequence>
<keyword evidence="5 6" id="KW-0472">Membrane</keyword>
<dbReference type="GO" id="GO:0016020">
    <property type="term" value="C:membrane"/>
    <property type="evidence" value="ECO:0007669"/>
    <property type="project" value="UniProtKB-SubCell"/>
</dbReference>
<dbReference type="EMBL" id="KN837396">
    <property type="protein sequence ID" value="KIJ25826.1"/>
    <property type="molecule type" value="Genomic_DNA"/>
</dbReference>
<evidence type="ECO:0000256" key="5">
    <source>
        <dbReference type="ARBA" id="ARBA00023136"/>
    </source>
</evidence>
<dbReference type="GO" id="GO:0022857">
    <property type="term" value="F:transmembrane transporter activity"/>
    <property type="evidence" value="ECO:0007669"/>
    <property type="project" value="InterPro"/>
</dbReference>
<evidence type="ECO:0000256" key="1">
    <source>
        <dbReference type="ARBA" id="ARBA00004141"/>
    </source>
</evidence>
<dbReference type="OrthoDB" id="3639251at2759"/>
<accession>A0A0C9UKA2</accession>
<protein>
    <recommendedName>
        <fullName evidence="9">Major facilitator superfamily (MFS) profile domain-containing protein</fullName>
    </recommendedName>
</protein>
<keyword evidence="3 6" id="KW-0812">Transmembrane</keyword>
<feature type="transmembrane region" description="Helical" evidence="6">
    <location>
        <begin position="51"/>
        <end position="71"/>
    </location>
</feature>
<evidence type="ECO:0000256" key="4">
    <source>
        <dbReference type="ARBA" id="ARBA00022989"/>
    </source>
</evidence>
<evidence type="ECO:0000256" key="2">
    <source>
        <dbReference type="ARBA" id="ARBA00022448"/>
    </source>
</evidence>
<dbReference type="Proteomes" id="UP000054279">
    <property type="component" value="Unassembled WGS sequence"/>
</dbReference>
<feature type="transmembrane region" description="Helical" evidence="6">
    <location>
        <begin position="108"/>
        <end position="127"/>
    </location>
</feature>
<dbReference type="SUPFAM" id="SSF103473">
    <property type="entry name" value="MFS general substrate transporter"/>
    <property type="match status" value="1"/>
</dbReference>
<name>A0A0C9UKA2_SPHS4</name>
<evidence type="ECO:0008006" key="9">
    <source>
        <dbReference type="Google" id="ProtNLM"/>
    </source>
</evidence>
<evidence type="ECO:0000256" key="6">
    <source>
        <dbReference type="SAM" id="Phobius"/>
    </source>
</evidence>
<dbReference type="Pfam" id="PF07690">
    <property type="entry name" value="MFS_1"/>
    <property type="match status" value="1"/>
</dbReference>
<organism evidence="7 8">
    <name type="scientific">Sphaerobolus stellatus (strain SS14)</name>
    <dbReference type="NCBI Taxonomy" id="990650"/>
    <lineage>
        <taxon>Eukaryota</taxon>
        <taxon>Fungi</taxon>
        <taxon>Dikarya</taxon>
        <taxon>Basidiomycota</taxon>
        <taxon>Agaricomycotina</taxon>
        <taxon>Agaricomycetes</taxon>
        <taxon>Phallomycetidae</taxon>
        <taxon>Geastrales</taxon>
        <taxon>Sphaerobolaceae</taxon>
        <taxon>Sphaerobolus</taxon>
    </lineage>
</organism>
<evidence type="ECO:0000313" key="8">
    <source>
        <dbReference type="Proteomes" id="UP000054279"/>
    </source>
</evidence>
<dbReference type="PANTHER" id="PTHR43791:SF49">
    <property type="entry name" value="TRANSPORTER, PUTATIVE (AFU_ORTHOLOGUE AFUA_4G04250)-RELATED"/>
    <property type="match status" value="1"/>
</dbReference>
<keyword evidence="4 6" id="KW-1133">Transmembrane helix</keyword>
<feature type="non-terminal residue" evidence="7">
    <location>
        <position position="142"/>
    </location>
</feature>
<evidence type="ECO:0000256" key="3">
    <source>
        <dbReference type="ARBA" id="ARBA00022692"/>
    </source>
</evidence>
<feature type="transmembrane region" description="Helical" evidence="6">
    <location>
        <begin position="78"/>
        <end position="96"/>
    </location>
</feature>
<dbReference type="HOGENOM" id="CLU_001265_0_2_1"/>
<comment type="subcellular location">
    <subcellularLocation>
        <location evidence="1">Membrane</location>
        <topology evidence="1">Multi-pass membrane protein</topology>
    </subcellularLocation>
</comment>
<keyword evidence="2" id="KW-0813">Transport</keyword>
<feature type="non-terminal residue" evidence="7">
    <location>
        <position position="1"/>
    </location>
</feature>
<dbReference type="InterPro" id="IPR036259">
    <property type="entry name" value="MFS_trans_sf"/>
</dbReference>
<reference evidence="7 8" key="1">
    <citation type="submission" date="2014-06" db="EMBL/GenBank/DDBJ databases">
        <title>Evolutionary Origins and Diversification of the Mycorrhizal Mutualists.</title>
        <authorList>
            <consortium name="DOE Joint Genome Institute"/>
            <consortium name="Mycorrhizal Genomics Consortium"/>
            <person name="Kohler A."/>
            <person name="Kuo A."/>
            <person name="Nagy L.G."/>
            <person name="Floudas D."/>
            <person name="Copeland A."/>
            <person name="Barry K.W."/>
            <person name="Cichocki N."/>
            <person name="Veneault-Fourrey C."/>
            <person name="LaButti K."/>
            <person name="Lindquist E.A."/>
            <person name="Lipzen A."/>
            <person name="Lundell T."/>
            <person name="Morin E."/>
            <person name="Murat C."/>
            <person name="Riley R."/>
            <person name="Ohm R."/>
            <person name="Sun H."/>
            <person name="Tunlid A."/>
            <person name="Henrissat B."/>
            <person name="Grigoriev I.V."/>
            <person name="Hibbett D.S."/>
            <person name="Martin F."/>
        </authorList>
    </citation>
    <scope>NUCLEOTIDE SEQUENCE [LARGE SCALE GENOMIC DNA]</scope>
    <source>
        <strain evidence="7 8">SS14</strain>
    </source>
</reference>
<dbReference type="Gene3D" id="1.20.1250.20">
    <property type="entry name" value="MFS general substrate transporter like domains"/>
    <property type="match status" value="1"/>
</dbReference>
<evidence type="ECO:0000313" key="7">
    <source>
        <dbReference type="EMBL" id="KIJ25826.1"/>
    </source>
</evidence>
<proteinExistence type="predicted"/>
<keyword evidence="8" id="KW-1185">Reference proteome</keyword>
<dbReference type="AlphaFoldDB" id="A0A0C9UKA2"/>
<dbReference type="PANTHER" id="PTHR43791">
    <property type="entry name" value="PERMEASE-RELATED"/>
    <property type="match status" value="1"/>
</dbReference>
<dbReference type="InterPro" id="IPR011701">
    <property type="entry name" value="MFS"/>
</dbReference>